<dbReference type="AlphaFoldDB" id="A0A4P2Q1K2"/>
<name>A0A4P2Q1K2_SORCE</name>
<feature type="region of interest" description="Disordered" evidence="1">
    <location>
        <begin position="39"/>
        <end position="89"/>
    </location>
</feature>
<dbReference type="PANTHER" id="PTHR35812">
    <property type="entry name" value="LIPOPROTEIN"/>
    <property type="match status" value="1"/>
</dbReference>
<evidence type="ECO:0000259" key="3">
    <source>
        <dbReference type="Pfam" id="PF07603"/>
    </source>
</evidence>
<feature type="domain" description="Lcl C-terminal" evidence="3">
    <location>
        <begin position="131"/>
        <end position="242"/>
    </location>
</feature>
<feature type="chain" id="PRO_5020983582" description="Lcl C-terminal domain-containing protein" evidence="2">
    <location>
        <begin position="27"/>
        <end position="379"/>
    </location>
</feature>
<dbReference type="RefSeq" id="WP_242516313.1">
    <property type="nucleotide sequence ID" value="NZ_CP012670.1"/>
</dbReference>
<feature type="compositionally biased region" description="Gly residues" evidence="1">
    <location>
        <begin position="39"/>
        <end position="80"/>
    </location>
</feature>
<protein>
    <recommendedName>
        <fullName evidence="3">Lcl C-terminal domain-containing protein</fullName>
    </recommendedName>
</protein>
<dbReference type="PANTHER" id="PTHR35812:SF1">
    <property type="entry name" value="LIPOPROTEIN"/>
    <property type="match status" value="1"/>
</dbReference>
<organism evidence="4 5">
    <name type="scientific">Sorangium cellulosum</name>
    <name type="common">Polyangium cellulosum</name>
    <dbReference type="NCBI Taxonomy" id="56"/>
    <lineage>
        <taxon>Bacteria</taxon>
        <taxon>Pseudomonadati</taxon>
        <taxon>Myxococcota</taxon>
        <taxon>Polyangia</taxon>
        <taxon>Polyangiales</taxon>
        <taxon>Polyangiaceae</taxon>
        <taxon>Sorangium</taxon>
    </lineage>
</organism>
<feature type="domain" description="Lcl C-terminal" evidence="3">
    <location>
        <begin position="263"/>
        <end position="373"/>
    </location>
</feature>
<dbReference type="Pfam" id="PF07603">
    <property type="entry name" value="Lcl_C"/>
    <property type="match status" value="2"/>
</dbReference>
<gene>
    <name evidence="4" type="ORF">SOCEGT47_036560</name>
</gene>
<reference evidence="4 5" key="1">
    <citation type="submission" date="2015-09" db="EMBL/GenBank/DDBJ databases">
        <title>Sorangium comparison.</title>
        <authorList>
            <person name="Zaburannyi N."/>
            <person name="Bunk B."/>
            <person name="Overmann J."/>
            <person name="Mueller R."/>
        </authorList>
    </citation>
    <scope>NUCLEOTIDE SEQUENCE [LARGE SCALE GENOMIC DNA]</scope>
    <source>
        <strain evidence="4 5">So ceGT47</strain>
    </source>
</reference>
<proteinExistence type="predicted"/>
<evidence type="ECO:0000256" key="2">
    <source>
        <dbReference type="SAM" id="SignalP"/>
    </source>
</evidence>
<feature type="signal peptide" evidence="2">
    <location>
        <begin position="1"/>
        <end position="26"/>
    </location>
</feature>
<evidence type="ECO:0000313" key="4">
    <source>
        <dbReference type="EMBL" id="AUX23137.1"/>
    </source>
</evidence>
<dbReference type="Proteomes" id="UP000295781">
    <property type="component" value="Chromosome"/>
</dbReference>
<evidence type="ECO:0000256" key="1">
    <source>
        <dbReference type="SAM" id="MobiDB-lite"/>
    </source>
</evidence>
<sequence length="379" mass="39077">MPNETPYALRITCLMAVLLLESAGLAGCVGDPFQVGGGSGGGPGGHGGGGHGGSGSGGSGAGGGEPIGGGGTGGGEGGGPPAVPVTWPDSMTRRCSNGTTVVEACPRPSEPLFGQDGNYLITVPSYEEGNGVVTDSVTGLVWEKAAEDGSFHMAGALQHCEAIAASRLGGRDDWRLPTRRELVSLMDFGHTAAFPDIVTPYQDGFYWSATDVADDDSRAWGVLASNASLGYLDKIEATRARALCVGGESKLAPVELSVAESWVLDLSTGLVWQRQAALSKFSWSDALAHCEELELAGRTDWRLPSAKELLTLVDDARSGPAIDPEAFPGAEPGVFWSSTPALESADKALLVNFSNGASLSASLRDPRLVRCVRSDLSDG</sequence>
<evidence type="ECO:0000313" key="5">
    <source>
        <dbReference type="Proteomes" id="UP000295781"/>
    </source>
</evidence>
<keyword evidence="2" id="KW-0732">Signal</keyword>
<dbReference type="InterPro" id="IPR011460">
    <property type="entry name" value="Lcl_C"/>
</dbReference>
<dbReference type="EMBL" id="CP012670">
    <property type="protein sequence ID" value="AUX23137.1"/>
    <property type="molecule type" value="Genomic_DNA"/>
</dbReference>
<accession>A0A4P2Q1K2</accession>